<name>A0A2G5SCQ0_9PELO</name>
<accession>A0A2G5SCQ0</accession>
<dbReference type="AlphaFoldDB" id="A0A2G5SCQ0"/>
<keyword evidence="2" id="KW-1185">Reference proteome</keyword>
<dbReference type="EMBL" id="PDUG01000018">
    <property type="protein sequence ID" value="PIC12810.1"/>
    <property type="molecule type" value="Genomic_DNA"/>
</dbReference>
<proteinExistence type="predicted"/>
<organism evidence="1 2">
    <name type="scientific">Caenorhabditis nigoni</name>
    <dbReference type="NCBI Taxonomy" id="1611254"/>
    <lineage>
        <taxon>Eukaryota</taxon>
        <taxon>Metazoa</taxon>
        <taxon>Ecdysozoa</taxon>
        <taxon>Nematoda</taxon>
        <taxon>Chromadorea</taxon>
        <taxon>Rhabditida</taxon>
        <taxon>Rhabditina</taxon>
        <taxon>Rhabditomorpha</taxon>
        <taxon>Rhabditoidea</taxon>
        <taxon>Rhabditidae</taxon>
        <taxon>Peloderinae</taxon>
        <taxon>Caenorhabditis</taxon>
    </lineage>
</organism>
<protein>
    <submittedName>
        <fullName evidence="1">Uncharacterized protein</fullName>
    </submittedName>
</protein>
<comment type="caution">
    <text evidence="1">The sequence shown here is derived from an EMBL/GenBank/DDBJ whole genome shotgun (WGS) entry which is preliminary data.</text>
</comment>
<dbReference type="Proteomes" id="UP000230233">
    <property type="component" value="Unassembled WGS sequence"/>
</dbReference>
<sequence>MDFGMFLFDFSDYLNILSIQSKATSIETRKGRIYLWHNPNTSNWPILDFGHKLGAGREESLCMSWQPEIVMYELASGREIVAHRHRQDSITRSFIRRVF</sequence>
<reference evidence="2" key="1">
    <citation type="submission" date="2017-10" db="EMBL/GenBank/DDBJ databases">
        <title>Rapid genome shrinkage in a self-fertile nematode reveals novel sperm competition proteins.</title>
        <authorList>
            <person name="Yin D."/>
            <person name="Schwarz E.M."/>
            <person name="Thomas C.G."/>
            <person name="Felde R.L."/>
            <person name="Korf I.F."/>
            <person name="Cutter A.D."/>
            <person name="Schartner C.M."/>
            <person name="Ralston E.J."/>
            <person name="Meyer B.J."/>
            <person name="Haag E.S."/>
        </authorList>
    </citation>
    <scope>NUCLEOTIDE SEQUENCE [LARGE SCALE GENOMIC DNA]</scope>
    <source>
        <strain evidence="2">JU1422</strain>
    </source>
</reference>
<gene>
    <name evidence="1" type="ORF">B9Z55_028180</name>
</gene>
<evidence type="ECO:0000313" key="1">
    <source>
        <dbReference type="EMBL" id="PIC12810.1"/>
    </source>
</evidence>
<evidence type="ECO:0000313" key="2">
    <source>
        <dbReference type="Proteomes" id="UP000230233"/>
    </source>
</evidence>